<dbReference type="Proteomes" id="UP000001942">
    <property type="component" value="Chromosome"/>
</dbReference>
<protein>
    <submittedName>
        <fullName evidence="1">Uncharacterized protein</fullName>
    </submittedName>
</protein>
<sequence>MSKLRTCLADMNLKEVCFCLHCFVVLSGSFMDLPSMSMSVRLCELCV</sequence>
<dbReference type="STRING" id="222891.NSE_0329"/>
<proteinExistence type="predicted"/>
<name>Q2GE78_EHRS3</name>
<gene>
    <name evidence="1" type="ordered locus">NSE_0329</name>
</gene>
<dbReference type="HOGENOM" id="CLU_3170735_0_0_5"/>
<keyword evidence="2" id="KW-1185">Reference proteome</keyword>
<dbReference type="AlphaFoldDB" id="Q2GE78"/>
<reference evidence="1 2" key="1">
    <citation type="journal article" date="2006" name="PLoS Genet.">
        <title>Comparative genomics of emerging human ehrlichiosis agents.</title>
        <authorList>
            <person name="Dunning Hotopp J.C."/>
            <person name="Lin M."/>
            <person name="Madupu R."/>
            <person name="Crabtree J."/>
            <person name="Angiuoli S.V."/>
            <person name="Eisen J.A."/>
            <person name="Seshadri R."/>
            <person name="Ren Q."/>
            <person name="Wu M."/>
            <person name="Utterback T.R."/>
            <person name="Smith S."/>
            <person name="Lewis M."/>
            <person name="Khouri H."/>
            <person name="Zhang C."/>
            <person name="Niu H."/>
            <person name="Lin Q."/>
            <person name="Ohashi N."/>
            <person name="Zhi N."/>
            <person name="Nelson W."/>
            <person name="Brinkac L.M."/>
            <person name="Dodson R.J."/>
            <person name="Rosovitz M.J."/>
            <person name="Sundaram J."/>
            <person name="Daugherty S.C."/>
            <person name="Davidsen T."/>
            <person name="Durkin A.S."/>
            <person name="Gwinn M."/>
            <person name="Haft D.H."/>
            <person name="Selengut J.D."/>
            <person name="Sullivan S.A."/>
            <person name="Zafar N."/>
            <person name="Zhou L."/>
            <person name="Benahmed F."/>
            <person name="Forberger H."/>
            <person name="Halpin R."/>
            <person name="Mulligan S."/>
            <person name="Robinson J."/>
            <person name="White O."/>
            <person name="Rikihisa Y."/>
            <person name="Tettelin H."/>
        </authorList>
    </citation>
    <scope>NUCLEOTIDE SEQUENCE [LARGE SCALE GENOMIC DNA]</scope>
    <source>
        <strain evidence="2">ATCC VR-367 / Miyayama</strain>
    </source>
</reference>
<organism evidence="1 2">
    <name type="scientific">Ehrlichia sennetsu (strain ATCC VR-367 / Miyayama)</name>
    <name type="common">Neorickettsia sennetsu</name>
    <dbReference type="NCBI Taxonomy" id="222891"/>
    <lineage>
        <taxon>Bacteria</taxon>
        <taxon>Pseudomonadati</taxon>
        <taxon>Pseudomonadota</taxon>
        <taxon>Alphaproteobacteria</taxon>
        <taxon>Rickettsiales</taxon>
        <taxon>Anaplasmataceae</taxon>
        <taxon>Ehrlichia</taxon>
    </lineage>
</organism>
<dbReference type="KEGG" id="nse:NSE_0329"/>
<evidence type="ECO:0000313" key="2">
    <source>
        <dbReference type="Proteomes" id="UP000001942"/>
    </source>
</evidence>
<dbReference type="EMBL" id="CP000237">
    <property type="protein sequence ID" value="ABD45611.1"/>
    <property type="molecule type" value="Genomic_DNA"/>
</dbReference>
<accession>Q2GE78</accession>
<evidence type="ECO:0000313" key="1">
    <source>
        <dbReference type="EMBL" id="ABD45611.1"/>
    </source>
</evidence>